<dbReference type="Proteomes" id="UP000663908">
    <property type="component" value="Chromosome"/>
</dbReference>
<keyword evidence="2" id="KW-1185">Reference proteome</keyword>
<dbReference type="InterPro" id="IPR035437">
    <property type="entry name" value="SNase_OB-fold_sf"/>
</dbReference>
<organism evidence="1 2">
    <name type="scientific">Streptomyces cyanogenus</name>
    <dbReference type="NCBI Taxonomy" id="80860"/>
    <lineage>
        <taxon>Bacteria</taxon>
        <taxon>Bacillati</taxon>
        <taxon>Actinomycetota</taxon>
        <taxon>Actinomycetes</taxon>
        <taxon>Kitasatosporales</taxon>
        <taxon>Streptomycetaceae</taxon>
        <taxon>Streptomyces</taxon>
    </lineage>
</organism>
<dbReference type="EMBL" id="CP071839">
    <property type="protein sequence ID" value="QTE02472.1"/>
    <property type="molecule type" value="Genomic_DNA"/>
</dbReference>
<evidence type="ECO:0000313" key="1">
    <source>
        <dbReference type="EMBL" id="QTE02472.1"/>
    </source>
</evidence>
<evidence type="ECO:0000313" key="2">
    <source>
        <dbReference type="Proteomes" id="UP000663908"/>
    </source>
</evidence>
<gene>
    <name evidence="1" type="ORF">S1361_34395</name>
</gene>
<evidence type="ECO:0008006" key="3">
    <source>
        <dbReference type="Google" id="ProtNLM"/>
    </source>
</evidence>
<dbReference type="RefSeq" id="WP_208035771.1">
    <property type="nucleotide sequence ID" value="NZ_CP071839.1"/>
</dbReference>
<proteinExistence type="predicted"/>
<name>A0ABX7U136_STRCY</name>
<reference evidence="1 2" key="1">
    <citation type="submission" date="2021-03" db="EMBL/GenBank/DDBJ databases">
        <title>Complete genome sequence of Streptomyces cyanogenus S136, producer of anticancer angucycline landomycin A.</title>
        <authorList>
            <person name="Hrab P."/>
            <person name="Ruckert C."/>
            <person name="Busche T."/>
            <person name="Ostash I."/>
            <person name="Kalinowski J."/>
            <person name="Fedorenko V."/>
            <person name="Yushchuk O."/>
            <person name="Ostash B."/>
        </authorList>
    </citation>
    <scope>NUCLEOTIDE SEQUENCE [LARGE SCALE GENOMIC DNA]</scope>
    <source>
        <strain evidence="1 2">S136</strain>
    </source>
</reference>
<accession>A0ABX7U136</accession>
<sequence>MPLLLIQGKYRLKNTKPDGDTVHFVADNPDEWKLVGGKHPVNASSSGDAALRLEAIDALETHYAGENQPLQLAHAAAAELLTWLGFNDVRREPNENVTASTPESVPGWILTGGGDVNNRAVAFAGRGAPPAASGTAVVVDVPLLRQTANHHLAALGLAYPTFYAGLFADLRQELTAVAQQARAARQGVWAQDVTTTGFKVDDLTTITDHAVIMPKLFRRLVDYLKLGMPVPCFPAYLAGKEDMVTVLSTGERLVGLHHVVTVTNGHTVRLTRPIEDLLFDEG</sequence>
<protein>
    <recommendedName>
        <fullName evidence="3">Nuclease</fullName>
    </recommendedName>
</protein>
<dbReference type="Gene3D" id="2.40.50.90">
    <property type="match status" value="1"/>
</dbReference>